<dbReference type="Proteomes" id="UP001307889">
    <property type="component" value="Chromosome 1"/>
</dbReference>
<dbReference type="EMBL" id="AP028909">
    <property type="protein sequence ID" value="BES87982.1"/>
    <property type="molecule type" value="Genomic_DNA"/>
</dbReference>
<keyword evidence="2" id="KW-1185">Reference proteome</keyword>
<reference evidence="1 2" key="1">
    <citation type="submission" date="2023-09" db="EMBL/GenBank/DDBJ databases">
        <title>Nesidiocoris tenuis whole genome shotgun sequence.</title>
        <authorList>
            <person name="Shibata T."/>
            <person name="Shimoda M."/>
            <person name="Kobayashi T."/>
            <person name="Uehara T."/>
        </authorList>
    </citation>
    <scope>NUCLEOTIDE SEQUENCE [LARGE SCALE GENOMIC DNA]</scope>
    <source>
        <strain evidence="1 2">Japan</strain>
    </source>
</reference>
<name>A0ABN7ACJ2_9HEMI</name>
<accession>A0ABN7ACJ2</accession>
<gene>
    <name evidence="1" type="ORF">NTJ_00788</name>
</gene>
<evidence type="ECO:0000313" key="1">
    <source>
        <dbReference type="EMBL" id="BES87982.1"/>
    </source>
</evidence>
<proteinExistence type="predicted"/>
<sequence length="123" mass="12985">MKDSRECAVMECAMRTAKLINRQALLGACDGSGRHPSLSSTIAPFFNQLERRSNSKKAGPANAALPSEYVSACVLAAKSASLPLIIHKSLASGFNVDENGRQFFAARSPASGRGRGKTSVKGM</sequence>
<protein>
    <submittedName>
        <fullName evidence="1">Uncharacterized protein</fullName>
    </submittedName>
</protein>
<evidence type="ECO:0000313" key="2">
    <source>
        <dbReference type="Proteomes" id="UP001307889"/>
    </source>
</evidence>
<organism evidence="1 2">
    <name type="scientific">Nesidiocoris tenuis</name>
    <dbReference type="NCBI Taxonomy" id="355587"/>
    <lineage>
        <taxon>Eukaryota</taxon>
        <taxon>Metazoa</taxon>
        <taxon>Ecdysozoa</taxon>
        <taxon>Arthropoda</taxon>
        <taxon>Hexapoda</taxon>
        <taxon>Insecta</taxon>
        <taxon>Pterygota</taxon>
        <taxon>Neoptera</taxon>
        <taxon>Paraneoptera</taxon>
        <taxon>Hemiptera</taxon>
        <taxon>Heteroptera</taxon>
        <taxon>Panheteroptera</taxon>
        <taxon>Cimicomorpha</taxon>
        <taxon>Miridae</taxon>
        <taxon>Dicyphina</taxon>
        <taxon>Nesidiocoris</taxon>
    </lineage>
</organism>